<dbReference type="EMBL" id="PIPQ01000001">
    <property type="protein sequence ID" value="RUO44281.1"/>
    <property type="molecule type" value="Genomic_DNA"/>
</dbReference>
<keyword evidence="1" id="KW-1133">Transmembrane helix</keyword>
<keyword evidence="1" id="KW-0812">Transmembrane</keyword>
<protein>
    <submittedName>
        <fullName evidence="2">Uncharacterized protein</fullName>
    </submittedName>
</protein>
<reference evidence="2 3" key="1">
    <citation type="journal article" date="2011" name="Front. Microbiol.">
        <title>Genomic signatures of strain selection and enhancement in Bacillus atrophaeus var. globigii, a historical biowarfare simulant.</title>
        <authorList>
            <person name="Gibbons H.S."/>
            <person name="Broomall S.M."/>
            <person name="McNew L.A."/>
            <person name="Daligault H."/>
            <person name="Chapman C."/>
            <person name="Bruce D."/>
            <person name="Karavis M."/>
            <person name="Krepps M."/>
            <person name="McGregor P.A."/>
            <person name="Hong C."/>
            <person name="Park K.H."/>
            <person name="Akmal A."/>
            <person name="Feldman A."/>
            <person name="Lin J.S."/>
            <person name="Chang W.E."/>
            <person name="Higgs B.W."/>
            <person name="Demirev P."/>
            <person name="Lindquist J."/>
            <person name="Liem A."/>
            <person name="Fochler E."/>
            <person name="Read T.D."/>
            <person name="Tapia R."/>
            <person name="Johnson S."/>
            <person name="Bishop-Lilly K.A."/>
            <person name="Detter C."/>
            <person name="Han C."/>
            <person name="Sozhamannan S."/>
            <person name="Rosenzweig C.N."/>
            <person name="Skowronski E.W."/>
        </authorList>
    </citation>
    <scope>NUCLEOTIDE SEQUENCE [LARGE SCALE GENOMIC DNA]</scope>
    <source>
        <strain evidence="2 3">AIT1</strain>
    </source>
</reference>
<evidence type="ECO:0000313" key="2">
    <source>
        <dbReference type="EMBL" id="RUO44281.1"/>
    </source>
</evidence>
<evidence type="ECO:0000256" key="1">
    <source>
        <dbReference type="SAM" id="Phobius"/>
    </source>
</evidence>
<sequence length="60" mass="6734">MTDTMFAAIILTVFCLGLLAAAGFYLLGKRILHKASLLTSRNQYVRIIKHSKKRARKKGV</sequence>
<evidence type="ECO:0000313" key="3">
    <source>
        <dbReference type="Proteomes" id="UP000286976"/>
    </source>
</evidence>
<feature type="transmembrane region" description="Helical" evidence="1">
    <location>
        <begin position="6"/>
        <end position="27"/>
    </location>
</feature>
<organism evidence="2 3">
    <name type="scientific">Aliidiomarina taiwanensis</name>
    <dbReference type="NCBI Taxonomy" id="946228"/>
    <lineage>
        <taxon>Bacteria</taxon>
        <taxon>Pseudomonadati</taxon>
        <taxon>Pseudomonadota</taxon>
        <taxon>Gammaproteobacteria</taxon>
        <taxon>Alteromonadales</taxon>
        <taxon>Idiomarinaceae</taxon>
        <taxon>Aliidiomarina</taxon>
    </lineage>
</organism>
<gene>
    <name evidence="2" type="ORF">CWE15_03680</name>
</gene>
<comment type="caution">
    <text evidence="2">The sequence shown here is derived from an EMBL/GenBank/DDBJ whole genome shotgun (WGS) entry which is preliminary data.</text>
</comment>
<keyword evidence="3" id="KW-1185">Reference proteome</keyword>
<dbReference type="Proteomes" id="UP000286976">
    <property type="component" value="Unassembled WGS sequence"/>
</dbReference>
<accession>A0A432XAL5</accession>
<proteinExistence type="predicted"/>
<keyword evidence="1" id="KW-0472">Membrane</keyword>
<name>A0A432XAL5_9GAMM</name>
<dbReference type="AlphaFoldDB" id="A0A432XAL5"/>